<dbReference type="Proteomes" id="UP000252995">
    <property type="component" value="Unassembled WGS sequence"/>
</dbReference>
<comment type="caution">
    <text evidence="4">The sequence shown here is derived from an EMBL/GenBank/DDBJ whole genome shotgun (WGS) entry which is preliminary data.</text>
</comment>
<name>A0A366GNX3_9GAMM</name>
<feature type="transmembrane region" description="Helical" evidence="1">
    <location>
        <begin position="161"/>
        <end position="183"/>
    </location>
</feature>
<dbReference type="PANTHER" id="PTHR43751:SF3">
    <property type="entry name" value="SULFATASE N-TERMINAL DOMAIN-CONTAINING PROTEIN"/>
    <property type="match status" value="1"/>
</dbReference>
<keyword evidence="1" id="KW-1133">Transmembrane helix</keyword>
<keyword evidence="1" id="KW-0812">Transmembrane</keyword>
<feature type="transmembrane region" description="Helical" evidence="1">
    <location>
        <begin position="131"/>
        <end position="154"/>
    </location>
</feature>
<evidence type="ECO:0000313" key="4">
    <source>
        <dbReference type="EMBL" id="RBP29127.1"/>
    </source>
</evidence>
<dbReference type="EMBL" id="QNRO01000010">
    <property type="protein sequence ID" value="RBP29127.1"/>
    <property type="molecule type" value="Genomic_DNA"/>
</dbReference>
<dbReference type="Gene3D" id="3.40.720.10">
    <property type="entry name" value="Alkaline Phosphatase, subunit A"/>
    <property type="match status" value="1"/>
</dbReference>
<dbReference type="OrthoDB" id="9803751at2"/>
<reference evidence="4 5" key="1">
    <citation type="submission" date="2018-06" db="EMBL/GenBank/DDBJ databases">
        <title>Freshwater and sediment microbial communities from various areas in North America, analyzing microbe dynamics in response to fracking.</title>
        <authorList>
            <person name="Lamendella R."/>
        </authorList>
    </citation>
    <scope>NUCLEOTIDE SEQUENCE [LARGE SCALE GENOMIC DNA]</scope>
    <source>
        <strain evidence="4 5">114J</strain>
    </source>
</reference>
<dbReference type="RefSeq" id="WP_113862774.1">
    <property type="nucleotide sequence ID" value="NZ_QNRO01000010.1"/>
</dbReference>
<dbReference type="Pfam" id="PF11893">
    <property type="entry name" value="DUF3413"/>
    <property type="match status" value="1"/>
</dbReference>
<dbReference type="PIRSF" id="PIRSF004950">
    <property type="entry name" value="Mmb_sulf_HI0842"/>
    <property type="match status" value="1"/>
</dbReference>
<evidence type="ECO:0000259" key="3">
    <source>
        <dbReference type="Pfam" id="PF11893"/>
    </source>
</evidence>
<protein>
    <submittedName>
        <fullName evidence="4">Uncharacterized protein</fullName>
    </submittedName>
</protein>
<proteinExistence type="predicted"/>
<feature type="domain" description="Inner membrane protein YejM N-terminal" evidence="3">
    <location>
        <begin position="8"/>
        <end position="249"/>
    </location>
</feature>
<dbReference type="CDD" id="cd16148">
    <property type="entry name" value="sulfatase_like"/>
    <property type="match status" value="1"/>
</dbReference>
<dbReference type="SUPFAM" id="SSF53649">
    <property type="entry name" value="Alkaline phosphatase-like"/>
    <property type="match status" value="1"/>
</dbReference>
<dbReference type="AlphaFoldDB" id="A0A366GNX3"/>
<gene>
    <name evidence="4" type="ORF">DET50_11025</name>
</gene>
<feature type="transmembrane region" description="Helical" evidence="1">
    <location>
        <begin position="12"/>
        <end position="34"/>
    </location>
</feature>
<dbReference type="InterPro" id="IPR052701">
    <property type="entry name" value="GAG_Ulvan_Degrading_Sulfatases"/>
</dbReference>
<dbReference type="PANTHER" id="PTHR43751">
    <property type="entry name" value="SULFATASE"/>
    <property type="match status" value="1"/>
</dbReference>
<dbReference type="InterPro" id="IPR017850">
    <property type="entry name" value="Alkaline_phosphatase_core_sf"/>
</dbReference>
<evidence type="ECO:0000259" key="2">
    <source>
        <dbReference type="Pfam" id="PF00884"/>
    </source>
</evidence>
<evidence type="ECO:0000256" key="1">
    <source>
        <dbReference type="SAM" id="Phobius"/>
    </source>
</evidence>
<feature type="domain" description="Sulfatase N-terminal" evidence="2">
    <location>
        <begin position="257"/>
        <end position="532"/>
    </location>
</feature>
<accession>A0A366GNX3</accession>
<dbReference type="InterPro" id="IPR000917">
    <property type="entry name" value="Sulfatase_N"/>
</dbReference>
<dbReference type="InterPro" id="IPR012159">
    <property type="entry name" value="YejM-like"/>
</dbReference>
<dbReference type="Pfam" id="PF00884">
    <property type="entry name" value="Sulfatase"/>
    <property type="match status" value="1"/>
</dbReference>
<evidence type="ECO:0000313" key="5">
    <source>
        <dbReference type="Proteomes" id="UP000252995"/>
    </source>
</evidence>
<feature type="transmembrane region" description="Helical" evidence="1">
    <location>
        <begin position="81"/>
        <end position="105"/>
    </location>
</feature>
<keyword evidence="1" id="KW-0472">Membrane</keyword>
<sequence length="617" mass="70275">MMRSNNTLGQRAAWTSWFIFANGLFALLVGLRYLPWMSIPDGETVSYVALLYPGQFALLAWLSGLPLLVLATVLPAKRILSVLAVLYAGIGIAVLATDTVAYSLYRFHLSPFVLELALGGGTEIFSFSWQLWVSAIGIFIGILVVESVMAILLWRRRPRARWLSAGFALMFAFQLGAHGWHAWAEANYDTRITGITRHVPLYYAATAKRFMNEHGLVDPQRVRENLDAQALGNVSTGSQLNYPTQPLQCSEPEQKLNVLMIVIDGARWDMLDPRWMPNIHEFARSNLTFEKHYSNGNATKPGVFTLFYSLPASYWDAFTAAKKPPVTISRMQELGYQTEVLGSATLVSPAFDQNVFSTIPDLRLETPGQHPWDRDIRITDDWLAFTETELEPQRPFFGFLFYDTPHNHMVPDDYPVKFKPYWETVNKLQLDQDFNPELIKNNYKSTLHFVDNQIGRVLEDLRAKGLLDSTIVMITGDHGQEFNEYGMNYWGHGSNFGQYQLRVPMVVHWPGRSAQRFDYRTENFDIAPTLIKNALGCSSTPTEYYATGNGLFSPREREWSIAHSYMDYALLTEDLKLVTHASGNVDVVNHDLESVKNYQLNPSWTLQVLEEQSRFYK</sequence>
<organism evidence="4 5">
    <name type="scientific">Marinobacter pelagius</name>
    <dbReference type="NCBI Taxonomy" id="379482"/>
    <lineage>
        <taxon>Bacteria</taxon>
        <taxon>Pseudomonadati</taxon>
        <taxon>Pseudomonadota</taxon>
        <taxon>Gammaproteobacteria</taxon>
        <taxon>Pseudomonadales</taxon>
        <taxon>Marinobacteraceae</taxon>
        <taxon>Marinobacter</taxon>
    </lineage>
</organism>
<feature type="transmembrane region" description="Helical" evidence="1">
    <location>
        <begin position="54"/>
        <end position="74"/>
    </location>
</feature>
<dbReference type="InterPro" id="IPR024588">
    <property type="entry name" value="YejM_N"/>
</dbReference>